<comment type="caution">
    <text evidence="2">The sequence shown here is derived from an EMBL/GenBank/DDBJ whole genome shotgun (WGS) entry which is preliminary data.</text>
</comment>
<accession>A0AAI8VXK6</accession>
<organism evidence="2 3">
    <name type="scientific">Anthostomella pinea</name>
    <dbReference type="NCBI Taxonomy" id="933095"/>
    <lineage>
        <taxon>Eukaryota</taxon>
        <taxon>Fungi</taxon>
        <taxon>Dikarya</taxon>
        <taxon>Ascomycota</taxon>
        <taxon>Pezizomycotina</taxon>
        <taxon>Sordariomycetes</taxon>
        <taxon>Xylariomycetidae</taxon>
        <taxon>Xylariales</taxon>
        <taxon>Xylariaceae</taxon>
        <taxon>Anthostomella</taxon>
    </lineage>
</organism>
<evidence type="ECO:0000313" key="2">
    <source>
        <dbReference type="EMBL" id="CAJ2512931.1"/>
    </source>
</evidence>
<dbReference type="EMBL" id="CAUWAG010000020">
    <property type="protein sequence ID" value="CAJ2512931.1"/>
    <property type="molecule type" value="Genomic_DNA"/>
</dbReference>
<dbReference type="Proteomes" id="UP001295740">
    <property type="component" value="Unassembled WGS sequence"/>
</dbReference>
<dbReference type="AlphaFoldDB" id="A0AAI8VXK6"/>
<name>A0AAI8VXK6_9PEZI</name>
<protein>
    <submittedName>
        <fullName evidence="2">Uu.00g010500.m01.CDS01</fullName>
    </submittedName>
</protein>
<keyword evidence="3" id="KW-1185">Reference proteome</keyword>
<evidence type="ECO:0000256" key="1">
    <source>
        <dbReference type="SAM" id="MobiDB-lite"/>
    </source>
</evidence>
<evidence type="ECO:0000313" key="3">
    <source>
        <dbReference type="Proteomes" id="UP001295740"/>
    </source>
</evidence>
<reference evidence="2" key="1">
    <citation type="submission" date="2023-10" db="EMBL/GenBank/DDBJ databases">
        <authorList>
            <person name="Hackl T."/>
        </authorList>
    </citation>
    <scope>NUCLEOTIDE SEQUENCE</scope>
</reference>
<sequence>MERQPPAQPGTPSKRLRKRPISEDEDVDPATPTKKPRTQRISPSTPKTPRILKALRTLSKTAVKKAEAAQRAAQRQQWKEAWTEWVAESAWIKDESYRQKVGSVEIHRTDAKTYYRLTTEELNTLPYREFENEHNPAQPGRSYAHEGVKMLVSRKYATLAGLHDSGLTERELLRRGGKLFDEAKADGLRKNPNTPGRPKIGKIVRIKKYNDSPARTERRPPGSWETPVRANGKLVGYWLNLQFDPEADADVHLTDADRFRPLDSNVYDRQRNASVDNPILQH</sequence>
<gene>
    <name evidence="2" type="ORF">KHLLAP_LOCUS13399</name>
</gene>
<proteinExistence type="predicted"/>
<feature type="region of interest" description="Disordered" evidence="1">
    <location>
        <begin position="1"/>
        <end position="51"/>
    </location>
</feature>